<evidence type="ECO:0000256" key="10">
    <source>
        <dbReference type="HAMAP-Rule" id="MF_00454"/>
    </source>
</evidence>
<accession>A0A5C5RPT2</accession>
<comment type="activity regulation">
    <text evidence="10">Na(+) is not transported, but it plays an essential structural role and its presence is essential for fluoride channel function.</text>
</comment>
<protein>
    <recommendedName>
        <fullName evidence="10">Fluoride-specific ion channel FluC</fullName>
    </recommendedName>
</protein>
<dbReference type="InterPro" id="IPR036259">
    <property type="entry name" value="MFS_trans_sf"/>
</dbReference>
<feature type="transmembrane region" description="Helical" evidence="10">
    <location>
        <begin position="70"/>
        <end position="90"/>
    </location>
</feature>
<dbReference type="GO" id="GO:0046872">
    <property type="term" value="F:metal ion binding"/>
    <property type="evidence" value="ECO:0007669"/>
    <property type="project" value="UniProtKB-KW"/>
</dbReference>
<dbReference type="Pfam" id="PF02537">
    <property type="entry name" value="CRCB"/>
    <property type="match status" value="1"/>
</dbReference>
<keyword evidence="10" id="KW-0915">Sodium</keyword>
<comment type="subcellular location">
    <subcellularLocation>
        <location evidence="1 10">Cell membrane</location>
        <topology evidence="1 10">Multi-pass membrane protein</topology>
    </subcellularLocation>
</comment>
<name>A0A5C5RPT2_9ACTN</name>
<evidence type="ECO:0000256" key="2">
    <source>
        <dbReference type="ARBA" id="ARBA00022475"/>
    </source>
</evidence>
<keyword evidence="2 10" id="KW-1003">Cell membrane</keyword>
<dbReference type="PANTHER" id="PTHR28259">
    <property type="entry name" value="FLUORIDE EXPORT PROTEIN 1-RELATED"/>
    <property type="match status" value="1"/>
</dbReference>
<comment type="function">
    <text evidence="9 10">Fluoride-specific ion channel. Important for reducing fluoride concentration in the cell, thus reducing its toxicity.</text>
</comment>
<dbReference type="SUPFAM" id="SSF103473">
    <property type="entry name" value="MFS general substrate transporter"/>
    <property type="match status" value="1"/>
</dbReference>
<keyword evidence="5 10" id="KW-0472">Membrane</keyword>
<keyword evidence="12" id="KW-1185">Reference proteome</keyword>
<feature type="binding site" evidence="10">
    <location>
        <position position="83"/>
    </location>
    <ligand>
        <name>Na(+)</name>
        <dbReference type="ChEBI" id="CHEBI:29101"/>
        <note>structural</note>
    </ligand>
</feature>
<gene>
    <name evidence="10" type="primary">fluC</name>
    <name evidence="10" type="synonym">crcB</name>
    <name evidence="11" type="ORF">FK268_10720</name>
</gene>
<keyword evidence="10" id="KW-0406">Ion transport</keyword>
<feature type="transmembrane region" description="Helical" evidence="10">
    <location>
        <begin position="102"/>
        <end position="122"/>
    </location>
</feature>
<sequence length="137" mass="14386">MSTLLRPAALGLVFLGGAAGTFLRAEVGHWLPHSPFAWSTFTVNMLGAFLLGGIVEALSQRPDDERHRRIRLLLGTGFCGGLTTYSAFALDIHGASPAVGALYAGSTVLLGLVAALAGAAVVRPRRREQRERAGSTS</sequence>
<comment type="catalytic activity">
    <reaction evidence="8">
        <text>fluoride(in) = fluoride(out)</text>
        <dbReference type="Rhea" id="RHEA:76159"/>
        <dbReference type="ChEBI" id="CHEBI:17051"/>
    </reaction>
    <physiologicalReaction direction="left-to-right" evidence="8">
        <dbReference type="Rhea" id="RHEA:76160"/>
    </physiologicalReaction>
</comment>
<organism evidence="11 12">
    <name type="scientific">Tsukamurella sputi</name>
    <dbReference type="NCBI Taxonomy" id="2591848"/>
    <lineage>
        <taxon>Bacteria</taxon>
        <taxon>Bacillati</taxon>
        <taxon>Actinomycetota</taxon>
        <taxon>Actinomycetes</taxon>
        <taxon>Mycobacteriales</taxon>
        <taxon>Tsukamurellaceae</taxon>
        <taxon>Tsukamurella</taxon>
    </lineage>
</organism>
<evidence type="ECO:0000256" key="7">
    <source>
        <dbReference type="ARBA" id="ARBA00035120"/>
    </source>
</evidence>
<evidence type="ECO:0000313" key="12">
    <source>
        <dbReference type="Proteomes" id="UP000319792"/>
    </source>
</evidence>
<dbReference type="GO" id="GO:0140114">
    <property type="term" value="P:cellular detoxification of fluoride"/>
    <property type="evidence" value="ECO:0007669"/>
    <property type="project" value="UniProtKB-UniRule"/>
</dbReference>
<evidence type="ECO:0000256" key="4">
    <source>
        <dbReference type="ARBA" id="ARBA00022989"/>
    </source>
</evidence>
<dbReference type="InterPro" id="IPR003691">
    <property type="entry name" value="FluC"/>
</dbReference>
<dbReference type="OrthoDB" id="5148600at2"/>
<proteinExistence type="inferred from homology"/>
<evidence type="ECO:0000256" key="3">
    <source>
        <dbReference type="ARBA" id="ARBA00022692"/>
    </source>
</evidence>
<feature type="transmembrane region" description="Helical" evidence="10">
    <location>
        <begin position="36"/>
        <end position="58"/>
    </location>
</feature>
<dbReference type="PANTHER" id="PTHR28259:SF1">
    <property type="entry name" value="FLUORIDE EXPORT PROTEIN 1-RELATED"/>
    <property type="match status" value="1"/>
</dbReference>
<evidence type="ECO:0000256" key="5">
    <source>
        <dbReference type="ARBA" id="ARBA00023136"/>
    </source>
</evidence>
<keyword evidence="6 10" id="KW-0407">Ion channel</keyword>
<dbReference type="EMBL" id="VIGV01000003">
    <property type="protein sequence ID" value="TWS24095.1"/>
    <property type="molecule type" value="Genomic_DNA"/>
</dbReference>
<evidence type="ECO:0000256" key="8">
    <source>
        <dbReference type="ARBA" id="ARBA00035585"/>
    </source>
</evidence>
<keyword evidence="4 10" id="KW-1133">Transmembrane helix</keyword>
<reference evidence="11 12" key="1">
    <citation type="submission" date="2019-08" db="EMBL/GenBank/DDBJ databases">
        <title>Tsukamurella conjunctivitidis sp. nov., Tsukamurella assacharolytica sp. nov. and Tsukamurella sputae sp. nov. isolated from patients with conjunctivitis, bacteraemia (lymphoma) and respiratory infection (sputum) in Hong Kong.</title>
        <authorList>
            <person name="Fok K.M.N."/>
            <person name="Fong J.Y.H."/>
        </authorList>
    </citation>
    <scope>NUCLEOTIDE SEQUENCE [LARGE SCALE GENOMIC DNA]</scope>
    <source>
        <strain evidence="11 12">HKU70</strain>
    </source>
</reference>
<dbReference type="Proteomes" id="UP000319792">
    <property type="component" value="Unassembled WGS sequence"/>
</dbReference>
<feature type="binding site" evidence="10">
    <location>
        <position position="80"/>
    </location>
    <ligand>
        <name>Na(+)</name>
        <dbReference type="ChEBI" id="CHEBI:29101"/>
        <note>structural</note>
    </ligand>
</feature>
<comment type="similarity">
    <text evidence="7 10">Belongs to the fluoride channel Fluc/FEX (TC 1.A.43) family.</text>
</comment>
<dbReference type="GO" id="GO:0062054">
    <property type="term" value="F:fluoride channel activity"/>
    <property type="evidence" value="ECO:0007669"/>
    <property type="project" value="UniProtKB-UniRule"/>
</dbReference>
<keyword evidence="10" id="KW-0479">Metal-binding</keyword>
<evidence type="ECO:0000313" key="11">
    <source>
        <dbReference type="EMBL" id="TWS24095.1"/>
    </source>
</evidence>
<comment type="caution">
    <text evidence="11">The sequence shown here is derived from an EMBL/GenBank/DDBJ whole genome shotgun (WGS) entry which is preliminary data.</text>
</comment>
<keyword evidence="3 10" id="KW-0812">Transmembrane</keyword>
<dbReference type="GO" id="GO:0005886">
    <property type="term" value="C:plasma membrane"/>
    <property type="evidence" value="ECO:0007669"/>
    <property type="project" value="UniProtKB-SubCell"/>
</dbReference>
<evidence type="ECO:0000256" key="9">
    <source>
        <dbReference type="ARBA" id="ARBA00049940"/>
    </source>
</evidence>
<keyword evidence="10" id="KW-0813">Transport</keyword>
<evidence type="ECO:0000256" key="1">
    <source>
        <dbReference type="ARBA" id="ARBA00004651"/>
    </source>
</evidence>
<dbReference type="HAMAP" id="MF_00454">
    <property type="entry name" value="FluC"/>
    <property type="match status" value="1"/>
</dbReference>
<dbReference type="AlphaFoldDB" id="A0A5C5RPT2"/>
<evidence type="ECO:0000256" key="6">
    <source>
        <dbReference type="ARBA" id="ARBA00023303"/>
    </source>
</evidence>